<accession>A0A3M7PP54</accession>
<organism evidence="1 2">
    <name type="scientific">Brachionus plicatilis</name>
    <name type="common">Marine rotifer</name>
    <name type="synonym">Brachionus muelleri</name>
    <dbReference type="NCBI Taxonomy" id="10195"/>
    <lineage>
        <taxon>Eukaryota</taxon>
        <taxon>Metazoa</taxon>
        <taxon>Spiralia</taxon>
        <taxon>Gnathifera</taxon>
        <taxon>Rotifera</taxon>
        <taxon>Eurotatoria</taxon>
        <taxon>Monogononta</taxon>
        <taxon>Pseudotrocha</taxon>
        <taxon>Ploima</taxon>
        <taxon>Brachionidae</taxon>
        <taxon>Brachionus</taxon>
    </lineage>
</organism>
<name>A0A3M7PP54_BRAPC</name>
<gene>
    <name evidence="1" type="ORF">BpHYR1_024820</name>
</gene>
<dbReference type="Proteomes" id="UP000276133">
    <property type="component" value="Unassembled WGS sequence"/>
</dbReference>
<sequence>MKLEEFTGKLRIVENEHFLSRWVDNVVPAITEANMRLKNTELTWKPKYFVHRDVYGDKNNLTF</sequence>
<proteinExistence type="predicted"/>
<dbReference type="AlphaFoldDB" id="A0A3M7PP54"/>
<reference evidence="1 2" key="1">
    <citation type="journal article" date="2018" name="Sci. Rep.">
        <title>Genomic signatures of local adaptation to the degree of environmental predictability in rotifers.</title>
        <authorList>
            <person name="Franch-Gras L."/>
            <person name="Hahn C."/>
            <person name="Garcia-Roger E.M."/>
            <person name="Carmona M.J."/>
            <person name="Serra M."/>
            <person name="Gomez A."/>
        </authorList>
    </citation>
    <scope>NUCLEOTIDE SEQUENCE [LARGE SCALE GENOMIC DNA]</scope>
    <source>
        <strain evidence="1">HYR1</strain>
    </source>
</reference>
<comment type="caution">
    <text evidence="1">The sequence shown here is derived from an EMBL/GenBank/DDBJ whole genome shotgun (WGS) entry which is preliminary data.</text>
</comment>
<dbReference type="EMBL" id="REGN01009616">
    <property type="protein sequence ID" value="RNA00764.1"/>
    <property type="molecule type" value="Genomic_DNA"/>
</dbReference>
<keyword evidence="2" id="KW-1185">Reference proteome</keyword>
<evidence type="ECO:0000313" key="1">
    <source>
        <dbReference type="EMBL" id="RNA00764.1"/>
    </source>
</evidence>
<protein>
    <submittedName>
        <fullName evidence="1">Uncharacterized protein</fullName>
    </submittedName>
</protein>
<evidence type="ECO:0000313" key="2">
    <source>
        <dbReference type="Proteomes" id="UP000276133"/>
    </source>
</evidence>